<dbReference type="InterPro" id="IPR023214">
    <property type="entry name" value="HAD_sf"/>
</dbReference>
<keyword evidence="3" id="KW-1185">Reference proteome</keyword>
<dbReference type="AlphaFoldDB" id="A0A1E3BB15"/>
<accession>A0A1E3BB15</accession>
<dbReference type="Pfam" id="PF13207">
    <property type="entry name" value="AAA_17"/>
    <property type="match status" value="1"/>
</dbReference>
<dbReference type="InterPro" id="IPR029057">
    <property type="entry name" value="PRTase-like"/>
</dbReference>
<dbReference type="Gene3D" id="3.40.50.1000">
    <property type="entry name" value="HAD superfamily/HAD-like"/>
    <property type="match status" value="1"/>
</dbReference>
<organism evidence="2 3">
    <name type="scientific">Aspergillus cristatus</name>
    <name type="common">Chinese Fuzhuan brick tea-fermentation fungus</name>
    <name type="synonym">Eurotium cristatum</name>
    <dbReference type="NCBI Taxonomy" id="573508"/>
    <lineage>
        <taxon>Eukaryota</taxon>
        <taxon>Fungi</taxon>
        <taxon>Dikarya</taxon>
        <taxon>Ascomycota</taxon>
        <taxon>Pezizomycotina</taxon>
        <taxon>Eurotiomycetes</taxon>
        <taxon>Eurotiomycetidae</taxon>
        <taxon>Eurotiales</taxon>
        <taxon>Aspergillaceae</taxon>
        <taxon>Aspergillus</taxon>
        <taxon>Aspergillus subgen. Aspergillus</taxon>
    </lineage>
</organism>
<dbReference type="GO" id="GO:0005737">
    <property type="term" value="C:cytoplasm"/>
    <property type="evidence" value="ECO:0007669"/>
    <property type="project" value="TreeGrafter"/>
</dbReference>
<protein>
    <recommendedName>
        <fullName evidence="1">Phosphoribosyltransferase domain-containing protein</fullName>
    </recommendedName>
</protein>
<evidence type="ECO:0000313" key="3">
    <source>
        <dbReference type="Proteomes" id="UP000094569"/>
    </source>
</evidence>
<dbReference type="Proteomes" id="UP000094569">
    <property type="component" value="Unassembled WGS sequence"/>
</dbReference>
<reference evidence="2 3" key="1">
    <citation type="journal article" date="2016" name="BMC Genomics">
        <title>Comparative genomic and transcriptomic analyses of the Fuzhuan brick tea-fermentation fungus Aspergillus cristatus.</title>
        <authorList>
            <person name="Ge Y."/>
            <person name="Wang Y."/>
            <person name="Liu Y."/>
            <person name="Tan Y."/>
            <person name="Ren X."/>
            <person name="Zhang X."/>
            <person name="Hyde K.D."/>
            <person name="Liu Y."/>
            <person name="Liu Z."/>
        </authorList>
    </citation>
    <scope>NUCLEOTIDE SEQUENCE [LARGE SCALE GENOMIC DNA]</scope>
    <source>
        <strain evidence="2 3">GZAAS20.1005</strain>
    </source>
</reference>
<dbReference type="EMBL" id="JXNT01000006">
    <property type="protein sequence ID" value="ODM18162.1"/>
    <property type="molecule type" value="Genomic_DNA"/>
</dbReference>
<dbReference type="GO" id="GO:0036424">
    <property type="term" value="F:L-phosphoserine phosphatase activity"/>
    <property type="evidence" value="ECO:0007669"/>
    <property type="project" value="TreeGrafter"/>
</dbReference>
<sequence>MEPKISPELADSSIPANVDIAPADPRVIGLYGVSGCGKSYLMKQLKQELGESDFQYFEGSEVINSVTVGGLNAFKKLDEHQKNQIRKLAINKIKSACAHSGNVGIVTGHFMFWDDEASEQPLRVCTQADLKTYTHVLYVNTPVEVTAKQRTEDTEKERLTVSIQHLHRWQETEIQEIRGLCRENNILFATIYPNLKGKLAILVRDFQRHDESHNKSVAEQLLDETISVHYDELQTVLFFDADKTLTADDTGARFWKRIKETKGEDDPLSALFGGPLEYSYTAFRQAMLLYEESTMDDEFDSICEEVATYIQLYPQMFALLHQAGRYNHVCPIIVTCGLRCVWEKIMEKAGLSNVIKVVGGNRITDGLVVTPSVKESLVTRTQQVHAAYTWAFGDSPVDLPMMIAAHQAIVAVGEQQSRSKSMEHNLLTAMVNDGLQARQALLPNDLSPPRLDIVRLPVVNLTEKSFQDSIFQPYKSSGGLRLYHATDSNAAKLLSTPMRDDNIRGPPQQKAHSKAGSYLATRYLVELIDVEEFTMRHPQKKDVAGYRLLGEERTLIVPLMRGGQPMASGVNKVFPKAQFLHAKEPKDMKKEHLESIVTVILVDYVINSGGSMVQFVRHIREIDSAVRIIIVAGVVQDQAVRGCSPIRAVARSTELTVVALRLSGNKYTGKGTTDTGNRLFNTTHLN</sequence>
<evidence type="ECO:0000313" key="2">
    <source>
        <dbReference type="EMBL" id="ODM18162.1"/>
    </source>
</evidence>
<dbReference type="InterPro" id="IPR027417">
    <property type="entry name" value="P-loop_NTPase"/>
</dbReference>
<dbReference type="GO" id="GO:0006564">
    <property type="term" value="P:L-serine biosynthetic process"/>
    <property type="evidence" value="ECO:0007669"/>
    <property type="project" value="TreeGrafter"/>
</dbReference>
<dbReference type="SUPFAM" id="SSF53271">
    <property type="entry name" value="PRTase-like"/>
    <property type="match status" value="1"/>
</dbReference>
<dbReference type="PANTHER" id="PTHR43344:SF20">
    <property type="entry name" value="URACIL PHOSPHORIBOSYLTRANSFERASE"/>
    <property type="match status" value="1"/>
</dbReference>
<proteinExistence type="predicted"/>
<dbReference type="InterPro" id="IPR036412">
    <property type="entry name" value="HAD-like_sf"/>
</dbReference>
<dbReference type="STRING" id="573508.A0A1E3BB15"/>
<dbReference type="Gene3D" id="3.40.50.300">
    <property type="entry name" value="P-loop containing nucleotide triphosphate hydrolases"/>
    <property type="match status" value="1"/>
</dbReference>
<dbReference type="Gene3D" id="3.40.50.2020">
    <property type="match status" value="1"/>
</dbReference>
<feature type="domain" description="Phosphoribosyltransferase" evidence="1">
    <location>
        <begin position="486"/>
        <end position="682"/>
    </location>
</feature>
<gene>
    <name evidence="2" type="ORF">SI65_06033</name>
</gene>
<dbReference type="SUPFAM" id="SSF56784">
    <property type="entry name" value="HAD-like"/>
    <property type="match status" value="1"/>
</dbReference>
<name>A0A1E3BB15_ASPCR</name>
<dbReference type="InterPro" id="IPR000836">
    <property type="entry name" value="PRTase_dom"/>
</dbReference>
<dbReference type="SUPFAM" id="SSF52540">
    <property type="entry name" value="P-loop containing nucleoside triphosphate hydrolases"/>
    <property type="match status" value="1"/>
</dbReference>
<dbReference type="PANTHER" id="PTHR43344">
    <property type="entry name" value="PHOSPHOSERINE PHOSPHATASE"/>
    <property type="match status" value="1"/>
</dbReference>
<dbReference type="VEuPathDB" id="FungiDB:SI65_06033"/>
<dbReference type="InterPro" id="IPR050582">
    <property type="entry name" value="HAD-like_SerB"/>
</dbReference>
<comment type="caution">
    <text evidence="2">The sequence shown here is derived from an EMBL/GenBank/DDBJ whole genome shotgun (WGS) entry which is preliminary data.</text>
</comment>
<dbReference type="Pfam" id="PF14681">
    <property type="entry name" value="UPRTase"/>
    <property type="match status" value="1"/>
</dbReference>
<dbReference type="Pfam" id="PF12710">
    <property type="entry name" value="HAD"/>
    <property type="match status" value="1"/>
</dbReference>
<dbReference type="GO" id="GO:0000287">
    <property type="term" value="F:magnesium ion binding"/>
    <property type="evidence" value="ECO:0007669"/>
    <property type="project" value="TreeGrafter"/>
</dbReference>
<dbReference type="CDD" id="cd06223">
    <property type="entry name" value="PRTases_typeI"/>
    <property type="match status" value="1"/>
</dbReference>
<dbReference type="OrthoDB" id="5416609at2759"/>
<evidence type="ECO:0000259" key="1">
    <source>
        <dbReference type="Pfam" id="PF14681"/>
    </source>
</evidence>